<protein>
    <recommendedName>
        <fullName evidence="4">Lysine-specific metallo-endopeptidase domain-containing protein</fullName>
    </recommendedName>
</protein>
<dbReference type="Gene3D" id="3.40.390.10">
    <property type="entry name" value="Collagenase (Catalytic Domain)"/>
    <property type="match status" value="1"/>
</dbReference>
<reference evidence="2" key="1">
    <citation type="journal article" date="2020" name="Stud. Mycol.">
        <title>101 Dothideomycetes genomes: a test case for predicting lifestyles and emergence of pathogens.</title>
        <authorList>
            <person name="Haridas S."/>
            <person name="Albert R."/>
            <person name="Binder M."/>
            <person name="Bloem J."/>
            <person name="Labutti K."/>
            <person name="Salamov A."/>
            <person name="Andreopoulos B."/>
            <person name="Baker S."/>
            <person name="Barry K."/>
            <person name="Bills G."/>
            <person name="Bluhm B."/>
            <person name="Cannon C."/>
            <person name="Castanera R."/>
            <person name="Culley D."/>
            <person name="Daum C."/>
            <person name="Ezra D."/>
            <person name="Gonzalez J."/>
            <person name="Henrissat B."/>
            <person name="Kuo A."/>
            <person name="Liang C."/>
            <person name="Lipzen A."/>
            <person name="Lutzoni F."/>
            <person name="Magnuson J."/>
            <person name="Mondo S."/>
            <person name="Nolan M."/>
            <person name="Ohm R."/>
            <person name="Pangilinan J."/>
            <person name="Park H.-J."/>
            <person name="Ramirez L."/>
            <person name="Alfaro M."/>
            <person name="Sun H."/>
            <person name="Tritt A."/>
            <person name="Yoshinaga Y."/>
            <person name="Zwiers L.-H."/>
            <person name="Turgeon B."/>
            <person name="Goodwin S."/>
            <person name="Spatafora J."/>
            <person name="Crous P."/>
            <person name="Grigoriev I."/>
        </authorList>
    </citation>
    <scope>NUCLEOTIDE SEQUENCE</scope>
    <source>
        <strain evidence="2">CBS 110217</strain>
    </source>
</reference>
<evidence type="ECO:0008006" key="4">
    <source>
        <dbReference type="Google" id="ProtNLM"/>
    </source>
</evidence>
<evidence type="ECO:0000313" key="2">
    <source>
        <dbReference type="EMBL" id="KAF2023188.1"/>
    </source>
</evidence>
<proteinExistence type="predicted"/>
<name>A0A9P4GUL3_9PLEO</name>
<feature type="chain" id="PRO_5040149029" description="Lysine-specific metallo-endopeptidase domain-containing protein" evidence="1">
    <location>
        <begin position="23"/>
        <end position="314"/>
    </location>
</feature>
<organism evidence="2 3">
    <name type="scientific">Setomelanomma holmii</name>
    <dbReference type="NCBI Taxonomy" id="210430"/>
    <lineage>
        <taxon>Eukaryota</taxon>
        <taxon>Fungi</taxon>
        <taxon>Dikarya</taxon>
        <taxon>Ascomycota</taxon>
        <taxon>Pezizomycotina</taxon>
        <taxon>Dothideomycetes</taxon>
        <taxon>Pleosporomycetidae</taxon>
        <taxon>Pleosporales</taxon>
        <taxon>Pleosporineae</taxon>
        <taxon>Phaeosphaeriaceae</taxon>
        <taxon>Setomelanomma</taxon>
    </lineage>
</organism>
<dbReference type="InterPro" id="IPR024079">
    <property type="entry name" value="MetalloPept_cat_dom_sf"/>
</dbReference>
<evidence type="ECO:0000256" key="1">
    <source>
        <dbReference type="SAM" id="SignalP"/>
    </source>
</evidence>
<dbReference type="Proteomes" id="UP000799777">
    <property type="component" value="Unassembled WGS sequence"/>
</dbReference>
<keyword evidence="1" id="KW-0732">Signal</keyword>
<dbReference type="AlphaFoldDB" id="A0A9P4GUL3"/>
<evidence type="ECO:0000313" key="3">
    <source>
        <dbReference type="Proteomes" id="UP000799777"/>
    </source>
</evidence>
<dbReference type="OrthoDB" id="4507347at2759"/>
<keyword evidence="3" id="KW-1185">Reference proteome</keyword>
<feature type="signal peptide" evidence="1">
    <location>
        <begin position="1"/>
        <end position="22"/>
    </location>
</feature>
<dbReference type="GO" id="GO:0008237">
    <property type="term" value="F:metallopeptidase activity"/>
    <property type="evidence" value="ECO:0007669"/>
    <property type="project" value="InterPro"/>
</dbReference>
<accession>A0A9P4GUL3</accession>
<gene>
    <name evidence="2" type="ORF">EK21DRAFT_118997</name>
</gene>
<dbReference type="EMBL" id="ML978370">
    <property type="protein sequence ID" value="KAF2023188.1"/>
    <property type="molecule type" value="Genomic_DNA"/>
</dbReference>
<comment type="caution">
    <text evidence="2">The sequence shown here is derived from an EMBL/GenBank/DDBJ whole genome shotgun (WGS) entry which is preliminary data.</text>
</comment>
<sequence>MVCHRWKLIFALQTFLVFGAAGYKIDQSCAQEGIENDVRNAMTSAFEMVDSALARLTASPLQQTTVDVLGKLFAGPGQDPRTAVTARTVDVFAQIRDNYRNEVPVDQPVGEDDLIIFCNRDHYQLIDKNKDIWLDKANDVFFHSKEAMCGNSMKDKLFLAETSNPLRETDRKYKLGKDAISTLIGKTVVNLSGKAPFGFVQIDAFALLDKVLLHEMTHGRSAYVTRDENGEVEDEGLIGAKTSRGWLGLGLLKATTYGWSKCASLAKRDDRLGGINAADNNADTLALFGSICKVMDDRNSPRTVDDKGRIIPLA</sequence>